<dbReference type="PANTHER" id="PTHR43737">
    <property type="entry name" value="BLL7424 PROTEIN"/>
    <property type="match status" value="1"/>
</dbReference>
<dbReference type="PANTHER" id="PTHR43737:SF1">
    <property type="entry name" value="DUF1501 DOMAIN-CONTAINING PROTEIN"/>
    <property type="match status" value="1"/>
</dbReference>
<gene>
    <name evidence="1" type="ORF">GCM10007852_02770</name>
</gene>
<evidence type="ECO:0000313" key="1">
    <source>
        <dbReference type="EMBL" id="GLR69369.1"/>
    </source>
</evidence>
<dbReference type="EMBL" id="BSOT01000002">
    <property type="protein sequence ID" value="GLR69369.1"/>
    <property type="molecule type" value="Genomic_DNA"/>
</dbReference>
<dbReference type="AlphaFoldDB" id="A0AA37SW00"/>
<reference evidence="1" key="1">
    <citation type="journal article" date="2014" name="Int. J. Syst. Evol. Microbiol.">
        <title>Complete genome sequence of Corynebacterium casei LMG S-19264T (=DSM 44701T), isolated from a smear-ripened cheese.</title>
        <authorList>
            <consortium name="US DOE Joint Genome Institute (JGI-PGF)"/>
            <person name="Walter F."/>
            <person name="Albersmeier A."/>
            <person name="Kalinowski J."/>
            <person name="Ruckert C."/>
        </authorList>
    </citation>
    <scope>NUCLEOTIDE SEQUENCE</scope>
    <source>
        <strain evidence="1">NBRC 110023</strain>
    </source>
</reference>
<sequence>MPEPSPELEVDSTFANQAQTARFLTQATFGPKYDNIIKLTESSASAWLLAQFELPIDTHLSRIADYKSAAPNNEQNRYSSATTTFTFWTSAINGEDQLRQRMVFALSQLLVVSSNGGDVLHDVPEAVGLYLDILNEHAFGNYRDLLEAITFSPAMANYLTYLGNEKGDPTTGRVPDENYARELLQLFTIGLLALEMDGRLATNAQNEVIELYTNEDITGLAKVFTGLHLDFASADRRDDFFTQRTQLYARALAIYPENHSTLEKSFLGLTIPANTGARESINIALDHIMSQASVAPFVSRQLIQRFTTSHPSPQYIERVATAFEIGEFTLPDGRQIGDKRKGDLKATIAAILFDPDARNEALPETPVNVFGKIREPVIRFANWARAFDVENVTPEFTMPLWYTSGSGALGQHPIRPRSVFNFYRPGYIAPNSVSGEQALTVPELQIMNASTIPGFTNFMAWFVSGGHADLTEDEVNALQQAFDDESIAIDARNALNSFVANYDDELDLANDIDALLDRLDLLLTYDRMSLATKQHISDTISLIPLENDGPQLRVFLAIVMVLTSTDFVVQR</sequence>
<comment type="caution">
    <text evidence="1">The sequence shown here is derived from an EMBL/GenBank/DDBJ whole genome shotgun (WGS) entry which is preliminary data.</text>
</comment>
<dbReference type="InterPro" id="IPR014917">
    <property type="entry name" value="DUF1800"/>
</dbReference>
<proteinExistence type="predicted"/>
<evidence type="ECO:0008006" key="3">
    <source>
        <dbReference type="Google" id="ProtNLM"/>
    </source>
</evidence>
<name>A0AA37SW00_9ALTE</name>
<dbReference type="Proteomes" id="UP001156601">
    <property type="component" value="Unassembled WGS sequence"/>
</dbReference>
<organism evidence="1 2">
    <name type="scientific">Agaribacter marinus</name>
    <dbReference type="NCBI Taxonomy" id="1431249"/>
    <lineage>
        <taxon>Bacteria</taxon>
        <taxon>Pseudomonadati</taxon>
        <taxon>Pseudomonadota</taxon>
        <taxon>Gammaproteobacteria</taxon>
        <taxon>Alteromonadales</taxon>
        <taxon>Alteromonadaceae</taxon>
        <taxon>Agaribacter</taxon>
    </lineage>
</organism>
<protein>
    <recommendedName>
        <fullName evidence="3">DUF1800 domain-containing protein</fullName>
    </recommendedName>
</protein>
<dbReference type="Pfam" id="PF08811">
    <property type="entry name" value="DUF1800"/>
    <property type="match status" value="1"/>
</dbReference>
<keyword evidence="2" id="KW-1185">Reference proteome</keyword>
<reference evidence="1" key="2">
    <citation type="submission" date="2023-01" db="EMBL/GenBank/DDBJ databases">
        <title>Draft genome sequence of Agaribacter marinus strain NBRC 110023.</title>
        <authorList>
            <person name="Sun Q."/>
            <person name="Mori K."/>
        </authorList>
    </citation>
    <scope>NUCLEOTIDE SEQUENCE</scope>
    <source>
        <strain evidence="1">NBRC 110023</strain>
    </source>
</reference>
<evidence type="ECO:0000313" key="2">
    <source>
        <dbReference type="Proteomes" id="UP001156601"/>
    </source>
</evidence>
<accession>A0AA37SW00</accession>